<dbReference type="RefSeq" id="WP_253919567.1">
    <property type="nucleotide sequence ID" value="NZ_CP053543.1"/>
</dbReference>
<sequence length="216" mass="23881">MRQIHTLDPNQTLSFNAGQAGKFLILRESTHTLMIRSDALRPTEIQRGDTVDVTKFDELTLENHHDDAATFEFQISDVPILTQAQKVDVSNAVVVHEVQRPVSVVEIQRAVRAQIQNELLKVHVDNETLSVTPSVTLYTYAAIDEGVFELDGSEQTIAGSSERKALFLQVPDDNTEPVLVQGFMVINPGGHLPLNTNLAVTIKGKDGETVRVGEMR</sequence>
<evidence type="ECO:0000313" key="1">
    <source>
        <dbReference type="EMBL" id="QJY39097.1"/>
    </source>
</evidence>
<name>A0AAE7DYK1_9VIBR</name>
<dbReference type="Proteomes" id="UP000501443">
    <property type="component" value="Chromosome 2"/>
</dbReference>
<evidence type="ECO:0000313" key="2">
    <source>
        <dbReference type="Proteomes" id="UP000501443"/>
    </source>
</evidence>
<dbReference type="AlphaFoldDB" id="A0AAE7DYK1"/>
<organism evidence="1 2">
    <name type="scientific">Vibrio europaeus</name>
    <dbReference type="NCBI Taxonomy" id="300876"/>
    <lineage>
        <taxon>Bacteria</taxon>
        <taxon>Pseudomonadati</taxon>
        <taxon>Pseudomonadota</taxon>
        <taxon>Gammaproteobacteria</taxon>
        <taxon>Vibrionales</taxon>
        <taxon>Vibrionaceae</taxon>
        <taxon>Vibrio</taxon>
        <taxon>Vibrio oreintalis group</taxon>
    </lineage>
</organism>
<proteinExistence type="predicted"/>
<reference evidence="1 2" key="1">
    <citation type="submission" date="2020-05" db="EMBL/GenBank/DDBJ databases">
        <title>First description outside Europe of the emergent pathogen for shellfish aquaculture Vibrio europaeus.</title>
        <authorList>
            <person name="Dubert J."/>
            <person name="Rojas R."/>
        </authorList>
    </citation>
    <scope>NUCLEOTIDE SEQUENCE [LARGE SCALE GENOMIC DNA]</scope>
    <source>
        <strain evidence="1 2">NPI-1</strain>
    </source>
</reference>
<dbReference type="EMBL" id="CP053543">
    <property type="protein sequence ID" value="QJY39097.1"/>
    <property type="molecule type" value="Genomic_DNA"/>
</dbReference>
<accession>A0AAE7DYK1</accession>
<gene>
    <name evidence="1" type="ORF">HOO69_21390</name>
</gene>
<protein>
    <submittedName>
        <fullName evidence="1">Uncharacterized protein</fullName>
    </submittedName>
</protein>